<dbReference type="EMBL" id="MK318968">
    <property type="protein sequence ID" value="QCL09299.1"/>
    <property type="molecule type" value="Genomic_DNA"/>
</dbReference>
<accession>A0A7S4ZSI6</accession>
<feature type="compositionally biased region" description="Polar residues" evidence="1">
    <location>
        <begin position="40"/>
        <end position="52"/>
    </location>
</feature>
<evidence type="ECO:0000313" key="2">
    <source>
        <dbReference type="EMBL" id="QCL09299.1"/>
    </source>
</evidence>
<feature type="region of interest" description="Disordered" evidence="1">
    <location>
        <begin position="27"/>
        <end position="52"/>
    </location>
</feature>
<gene>
    <name evidence="2" type="ORF">pC5.7b_432</name>
</gene>
<name>A0A7S4ZSI6_RHIRH</name>
<reference evidence="2" key="1">
    <citation type="submission" date="2018-12" db="EMBL/GenBank/DDBJ databases">
        <title>Three Rhizobium rhizogenes strains isolated from the same crown gall tumor carry diverse plasmids.</title>
        <authorList>
            <person name="Pulawska J."/>
            <person name="Kuzmanovic N."/>
        </authorList>
    </citation>
    <scope>NUCLEOTIDE SEQUENCE</scope>
    <source>
        <strain evidence="2">C5.7</strain>
        <plasmid evidence="2">pC5.7b</plasmid>
    </source>
</reference>
<protein>
    <submittedName>
        <fullName evidence="2">Uncharacterized protein</fullName>
    </submittedName>
</protein>
<evidence type="ECO:0000256" key="1">
    <source>
        <dbReference type="SAM" id="MobiDB-lite"/>
    </source>
</evidence>
<keyword evidence="2" id="KW-0614">Plasmid</keyword>
<organism evidence="2">
    <name type="scientific">Rhizobium rhizogenes</name>
    <name type="common">Agrobacterium rhizogenes</name>
    <dbReference type="NCBI Taxonomy" id="359"/>
    <lineage>
        <taxon>Bacteria</taxon>
        <taxon>Pseudomonadati</taxon>
        <taxon>Pseudomonadota</taxon>
        <taxon>Alphaproteobacteria</taxon>
        <taxon>Hyphomicrobiales</taxon>
        <taxon>Rhizobiaceae</taxon>
        <taxon>Rhizobium/Agrobacterium group</taxon>
        <taxon>Rhizobium</taxon>
    </lineage>
</organism>
<sequence length="52" mass="6123">MREKRVLCKRVLCMKWKAAERVFWSKTGNEPSRARDAPQWPSTAEMPQNGLF</sequence>
<geneLocation type="plasmid" evidence="2">
    <name>pC5.7b</name>
</geneLocation>
<dbReference type="AlphaFoldDB" id="A0A7S4ZSI6"/>
<proteinExistence type="predicted"/>